<sequence>MDKSSGIELDKGGEDVDRQVEMIAQLLPPRVAMALSTAGADVTEIRLRAGRPAGVTTPAGNLYLSLRGCASPICDAGVVMTAEELNEVYLGLCRRSVYARAHELAEGYVTYCGCRAGICGEAIRDHGAVVGFRNISAINIRVAREIKGVADGLVRQVVREGRVLPTLVVAPPGGGKTTMLRDLARLLSLRKMRVAVIDERGELAGAGFDLGPMTEVLQGVPKAKGMVMALRTLSPQVMIIDELGEPAEVKELLGAAGAGVPFIASCHAATLAELSRRPQFTELYNAGVLELVVLLKDLRVSKICNVRGENLEIDRGHLTGTVLYGSGGI</sequence>
<dbReference type="SMART" id="SM00382">
    <property type="entry name" value="AAA"/>
    <property type="match status" value="1"/>
</dbReference>
<dbReference type="SUPFAM" id="SSF52540">
    <property type="entry name" value="P-loop containing nucleoside triphosphate hydrolases"/>
    <property type="match status" value="1"/>
</dbReference>
<proteinExistence type="predicted"/>
<reference evidence="4" key="1">
    <citation type="submission" date="2019-08" db="EMBL/GenBank/DDBJ databases">
        <authorList>
            <person name="Kucharzyk K."/>
            <person name="Murdoch R.W."/>
            <person name="Higgins S."/>
            <person name="Loffler F."/>
        </authorList>
    </citation>
    <scope>NUCLEOTIDE SEQUENCE</scope>
</reference>
<evidence type="ECO:0000256" key="1">
    <source>
        <dbReference type="ARBA" id="ARBA00022741"/>
    </source>
</evidence>
<dbReference type="InterPro" id="IPR003593">
    <property type="entry name" value="AAA+_ATPase"/>
</dbReference>
<dbReference type="InterPro" id="IPR045735">
    <property type="entry name" value="Spore_III_AA_AAA+_ATPase"/>
</dbReference>
<keyword evidence="2" id="KW-0067">ATP-binding</keyword>
<dbReference type="CDD" id="cd00009">
    <property type="entry name" value="AAA"/>
    <property type="match status" value="1"/>
</dbReference>
<dbReference type="EMBL" id="VSSQ01001657">
    <property type="protein sequence ID" value="MPM10147.1"/>
    <property type="molecule type" value="Genomic_DNA"/>
</dbReference>
<feature type="domain" description="AAA+ ATPase" evidence="3">
    <location>
        <begin position="162"/>
        <end position="285"/>
    </location>
</feature>
<evidence type="ECO:0000259" key="3">
    <source>
        <dbReference type="SMART" id="SM00382"/>
    </source>
</evidence>
<dbReference type="PANTHER" id="PTHR20953:SF3">
    <property type="entry name" value="P-LOOP CONTAINING NUCLEOSIDE TRIPHOSPHATE HYDROLASES SUPERFAMILY PROTEIN"/>
    <property type="match status" value="1"/>
</dbReference>
<dbReference type="Gene3D" id="3.40.50.300">
    <property type="entry name" value="P-loop containing nucleotide triphosphate hydrolases"/>
    <property type="match status" value="1"/>
</dbReference>
<evidence type="ECO:0000313" key="4">
    <source>
        <dbReference type="EMBL" id="MPM10147.1"/>
    </source>
</evidence>
<comment type="caution">
    <text evidence="4">The sequence shown here is derived from an EMBL/GenBank/DDBJ whole genome shotgun (WGS) entry which is preliminary data.</text>
</comment>
<accession>A0A644X2G3</accession>
<gene>
    <name evidence="4" type="ORF">SDC9_56472</name>
</gene>
<dbReference type="PANTHER" id="PTHR20953">
    <property type="entry name" value="KINASE-RELATED"/>
    <property type="match status" value="1"/>
</dbReference>
<name>A0A644X2G3_9ZZZZ</name>
<evidence type="ECO:0000256" key="2">
    <source>
        <dbReference type="ARBA" id="ARBA00022840"/>
    </source>
</evidence>
<dbReference type="AlphaFoldDB" id="A0A644X2G3"/>
<organism evidence="4">
    <name type="scientific">bioreactor metagenome</name>
    <dbReference type="NCBI Taxonomy" id="1076179"/>
    <lineage>
        <taxon>unclassified sequences</taxon>
        <taxon>metagenomes</taxon>
        <taxon>ecological metagenomes</taxon>
    </lineage>
</organism>
<dbReference type="Pfam" id="PF19568">
    <property type="entry name" value="Spore_III_AA"/>
    <property type="match status" value="1"/>
</dbReference>
<dbReference type="InterPro" id="IPR027417">
    <property type="entry name" value="P-loop_NTPase"/>
</dbReference>
<dbReference type="GO" id="GO:0005524">
    <property type="term" value="F:ATP binding"/>
    <property type="evidence" value="ECO:0007669"/>
    <property type="project" value="UniProtKB-KW"/>
</dbReference>
<protein>
    <recommendedName>
        <fullName evidence="3">AAA+ ATPase domain-containing protein</fullName>
    </recommendedName>
</protein>
<keyword evidence="1" id="KW-0547">Nucleotide-binding</keyword>